<feature type="domain" description="NlpC/P60" evidence="8">
    <location>
        <begin position="104"/>
        <end position="253"/>
    </location>
</feature>
<keyword evidence="10" id="KW-1185">Reference proteome</keyword>
<dbReference type="GO" id="GO:0008270">
    <property type="term" value="F:zinc ion binding"/>
    <property type="evidence" value="ECO:0007669"/>
    <property type="project" value="TreeGrafter"/>
</dbReference>
<keyword evidence="3" id="KW-0479">Metal-binding</keyword>
<keyword evidence="7" id="KW-0482">Metalloprotease</keyword>
<dbReference type="Gene3D" id="3.40.140.10">
    <property type="entry name" value="Cytidine Deaminase, domain 2"/>
    <property type="match status" value="1"/>
</dbReference>
<evidence type="ECO:0000256" key="1">
    <source>
        <dbReference type="ARBA" id="ARBA00007074"/>
    </source>
</evidence>
<accession>A0A5E4WU71</accession>
<dbReference type="RefSeq" id="WP_150680754.1">
    <property type="nucleotide sequence ID" value="NZ_CABPSK010000003.1"/>
</dbReference>
<proteinExistence type="inferred from homology"/>
<evidence type="ECO:0000259" key="8">
    <source>
        <dbReference type="PROSITE" id="PS51935"/>
    </source>
</evidence>
<dbReference type="PANTHER" id="PTHR34858">
    <property type="entry name" value="CYSO-CYSTEINE PEPTIDASE"/>
    <property type="match status" value="1"/>
</dbReference>
<dbReference type="OrthoDB" id="1494599at2"/>
<dbReference type="SUPFAM" id="SSF54001">
    <property type="entry name" value="Cysteine proteinases"/>
    <property type="match status" value="1"/>
</dbReference>
<dbReference type="SUPFAM" id="SSF102712">
    <property type="entry name" value="JAB1/MPN domain"/>
    <property type="match status" value="1"/>
</dbReference>
<dbReference type="GO" id="GO:0006508">
    <property type="term" value="P:proteolysis"/>
    <property type="evidence" value="ECO:0007669"/>
    <property type="project" value="UniProtKB-KW"/>
</dbReference>
<gene>
    <name evidence="9" type="ORF">PPN31114_03506</name>
</gene>
<evidence type="ECO:0000256" key="2">
    <source>
        <dbReference type="ARBA" id="ARBA00022670"/>
    </source>
</evidence>
<dbReference type="InterPro" id="IPR038765">
    <property type="entry name" value="Papain-like_cys_pep_sf"/>
</dbReference>
<dbReference type="Pfam" id="PF14464">
    <property type="entry name" value="Prok-JAB"/>
    <property type="match status" value="1"/>
</dbReference>
<evidence type="ECO:0000256" key="3">
    <source>
        <dbReference type="ARBA" id="ARBA00022723"/>
    </source>
</evidence>
<keyword evidence="2" id="KW-0645">Protease</keyword>
<comment type="similarity">
    <text evidence="1">Belongs to the peptidase C40 family.</text>
</comment>
<organism evidence="9 10">
    <name type="scientific">Pandoraea pneumonica</name>
    <dbReference type="NCBI Taxonomy" id="2508299"/>
    <lineage>
        <taxon>Bacteria</taxon>
        <taxon>Pseudomonadati</taxon>
        <taxon>Pseudomonadota</taxon>
        <taxon>Betaproteobacteria</taxon>
        <taxon>Burkholderiales</taxon>
        <taxon>Burkholderiaceae</taxon>
        <taxon>Pandoraea</taxon>
    </lineage>
</organism>
<evidence type="ECO:0000313" key="9">
    <source>
        <dbReference type="EMBL" id="VVE28081.1"/>
    </source>
</evidence>
<keyword evidence="4" id="KW-0378">Hydrolase</keyword>
<dbReference type="AlphaFoldDB" id="A0A5E4WU71"/>
<name>A0A5E4WU71_9BURK</name>
<protein>
    <submittedName>
        <fullName evidence="9">Peptidase P60</fullName>
    </submittedName>
</protein>
<dbReference type="Proteomes" id="UP000366945">
    <property type="component" value="Unassembled WGS sequence"/>
</dbReference>
<keyword evidence="5" id="KW-0788">Thiol protease</keyword>
<dbReference type="EMBL" id="CABPSK010000003">
    <property type="protein sequence ID" value="VVE28081.1"/>
    <property type="molecule type" value="Genomic_DNA"/>
</dbReference>
<dbReference type="CDD" id="cd08073">
    <property type="entry name" value="MPN_NLPC_P60"/>
    <property type="match status" value="1"/>
</dbReference>
<dbReference type="GeneID" id="300405515"/>
<dbReference type="GO" id="GO:0008234">
    <property type="term" value="F:cysteine-type peptidase activity"/>
    <property type="evidence" value="ECO:0007669"/>
    <property type="project" value="UniProtKB-KW"/>
</dbReference>
<evidence type="ECO:0000256" key="7">
    <source>
        <dbReference type="ARBA" id="ARBA00023049"/>
    </source>
</evidence>
<dbReference type="Pfam" id="PF00877">
    <property type="entry name" value="NLPC_P60"/>
    <property type="match status" value="1"/>
</dbReference>
<dbReference type="InterPro" id="IPR000064">
    <property type="entry name" value="NLP_P60_dom"/>
</dbReference>
<evidence type="ECO:0000256" key="4">
    <source>
        <dbReference type="ARBA" id="ARBA00022801"/>
    </source>
</evidence>
<dbReference type="InterPro" id="IPR028090">
    <property type="entry name" value="JAB_dom_prok"/>
</dbReference>
<dbReference type="GO" id="GO:0008235">
    <property type="term" value="F:metalloexopeptidase activity"/>
    <property type="evidence" value="ECO:0007669"/>
    <property type="project" value="TreeGrafter"/>
</dbReference>
<dbReference type="InterPro" id="IPR051929">
    <property type="entry name" value="VirAsm_ModProt"/>
</dbReference>
<evidence type="ECO:0000313" key="10">
    <source>
        <dbReference type="Proteomes" id="UP000366945"/>
    </source>
</evidence>
<dbReference type="PROSITE" id="PS51935">
    <property type="entry name" value="NLPC_P60"/>
    <property type="match status" value="1"/>
</dbReference>
<dbReference type="Gene3D" id="3.90.1720.10">
    <property type="entry name" value="endopeptidase domain like (from Nostoc punctiforme)"/>
    <property type="match status" value="1"/>
</dbReference>
<evidence type="ECO:0000256" key="6">
    <source>
        <dbReference type="ARBA" id="ARBA00022833"/>
    </source>
</evidence>
<reference evidence="9 10" key="1">
    <citation type="submission" date="2019-08" db="EMBL/GenBank/DDBJ databases">
        <authorList>
            <person name="Peeters C."/>
        </authorList>
    </citation>
    <scope>NUCLEOTIDE SEQUENCE [LARGE SCALE GENOMIC DNA]</scope>
    <source>
        <strain evidence="9 10">LMG 31114</strain>
    </source>
</reference>
<dbReference type="PANTHER" id="PTHR34858:SF1">
    <property type="entry name" value="CYSO-CYSTEINE PEPTIDASE"/>
    <property type="match status" value="1"/>
</dbReference>
<keyword evidence="6" id="KW-0862">Zinc</keyword>
<sequence>MNETTLQAIREHAAKEYENERRECCGLVIIERGREVYVPCSNKAARNPRTGKWDSFMLPADEYSAAEDLGEIVCAVHSHPDASPEPSQGDLVRCEGSRLPWLIMAWPSGETKMIEPRGYVAPLVGRSFHHGTLDCYALVRDWYERERDIVLPDFGRTDGWWDDGQSDLYRQHYRDAGFEDVADSPAAVHRAVRDLQVGDVILMQIRSKNGVPNHAGVYIGDGCMLHHLHGRLSTRDVYGGYWLDCTRHVLRYVRE</sequence>
<evidence type="ECO:0000256" key="5">
    <source>
        <dbReference type="ARBA" id="ARBA00022807"/>
    </source>
</evidence>